<protein>
    <recommendedName>
        <fullName evidence="4">Secreted protein</fullName>
    </recommendedName>
</protein>
<feature type="signal peptide" evidence="1">
    <location>
        <begin position="1"/>
        <end position="22"/>
    </location>
</feature>
<dbReference type="AlphaFoldDB" id="A0AAE1CMK0"/>
<reference evidence="2" key="1">
    <citation type="journal article" date="2023" name="G3 (Bethesda)">
        <title>A reference genome for the long-term kleptoplast-retaining sea slug Elysia crispata morphotype clarki.</title>
        <authorList>
            <person name="Eastman K.E."/>
            <person name="Pendleton A.L."/>
            <person name="Shaikh M.A."/>
            <person name="Suttiyut T."/>
            <person name="Ogas R."/>
            <person name="Tomko P."/>
            <person name="Gavelis G."/>
            <person name="Widhalm J.R."/>
            <person name="Wisecaver J.H."/>
        </authorList>
    </citation>
    <scope>NUCLEOTIDE SEQUENCE</scope>
    <source>
        <strain evidence="2">ECLA1</strain>
    </source>
</reference>
<proteinExistence type="predicted"/>
<dbReference type="PROSITE" id="PS51257">
    <property type="entry name" value="PROKAR_LIPOPROTEIN"/>
    <property type="match status" value="1"/>
</dbReference>
<keyword evidence="3" id="KW-1185">Reference proteome</keyword>
<evidence type="ECO:0000256" key="1">
    <source>
        <dbReference type="SAM" id="SignalP"/>
    </source>
</evidence>
<dbReference type="Proteomes" id="UP001283361">
    <property type="component" value="Unassembled WGS sequence"/>
</dbReference>
<keyword evidence="1" id="KW-0732">Signal</keyword>
<organism evidence="2 3">
    <name type="scientific">Elysia crispata</name>
    <name type="common">lettuce slug</name>
    <dbReference type="NCBI Taxonomy" id="231223"/>
    <lineage>
        <taxon>Eukaryota</taxon>
        <taxon>Metazoa</taxon>
        <taxon>Spiralia</taxon>
        <taxon>Lophotrochozoa</taxon>
        <taxon>Mollusca</taxon>
        <taxon>Gastropoda</taxon>
        <taxon>Heterobranchia</taxon>
        <taxon>Euthyneura</taxon>
        <taxon>Panpulmonata</taxon>
        <taxon>Sacoglossa</taxon>
        <taxon>Placobranchoidea</taxon>
        <taxon>Plakobranchidae</taxon>
        <taxon>Elysia</taxon>
    </lineage>
</organism>
<comment type="caution">
    <text evidence="2">The sequence shown here is derived from an EMBL/GenBank/DDBJ whole genome shotgun (WGS) entry which is preliminary data.</text>
</comment>
<accession>A0AAE1CMK0</accession>
<evidence type="ECO:0000313" key="3">
    <source>
        <dbReference type="Proteomes" id="UP001283361"/>
    </source>
</evidence>
<feature type="chain" id="PRO_5042265013" description="Secreted protein" evidence="1">
    <location>
        <begin position="23"/>
        <end position="277"/>
    </location>
</feature>
<dbReference type="EMBL" id="JAWDGP010007571">
    <property type="protein sequence ID" value="KAK3713091.1"/>
    <property type="molecule type" value="Genomic_DNA"/>
</dbReference>
<sequence>MWKSHLHQAILVLGCFAFLSESAILRPYRRLASHLVPNSRSSDDVTDERTSWRYGNHKYKSRHFSGRFRPNARRCCQVGERVAQKQMSCDITVLAMLRKYHNSLWMSSQGNTVSSSRDRDWRGYFYQNRLSEKVAKCSAAQPKHFVKCCSSEDTFLRHMRRCQLMAGNRGQRRRCRQTYKRRKWNHNDNSYTAQSEFNIIWCCGIEPPAGDVGALGRDSSEEKGIVQATRSNVSNQARVTSLRVRQNGKTSHLAYRIRKSIDSLEWYFGEIPVASGG</sequence>
<evidence type="ECO:0008006" key="4">
    <source>
        <dbReference type="Google" id="ProtNLM"/>
    </source>
</evidence>
<name>A0AAE1CMK0_9GAST</name>
<gene>
    <name evidence="2" type="ORF">RRG08_036704</name>
</gene>
<evidence type="ECO:0000313" key="2">
    <source>
        <dbReference type="EMBL" id="KAK3713091.1"/>
    </source>
</evidence>